<dbReference type="Gene3D" id="1.20.1250.20">
    <property type="entry name" value="MFS general substrate transporter like domains"/>
    <property type="match status" value="1"/>
</dbReference>
<keyword evidence="1" id="KW-0812">Transmembrane</keyword>
<protein>
    <recommendedName>
        <fullName evidence="4">Major Facilitator Superfamily protein</fullName>
    </recommendedName>
</protein>
<dbReference type="RefSeq" id="WP_207647919.1">
    <property type="nucleotide sequence ID" value="NZ_FMUS01000016.1"/>
</dbReference>
<proteinExistence type="predicted"/>
<gene>
    <name evidence="2" type="ORF">SAMN03080606_02531</name>
</gene>
<keyword evidence="1" id="KW-0472">Membrane</keyword>
<accession>A0A1G5IUI0</accession>
<feature type="transmembrane region" description="Helical" evidence="1">
    <location>
        <begin position="56"/>
        <end position="76"/>
    </location>
</feature>
<name>A0A1G5IUI0_9FIRM</name>
<dbReference type="EMBL" id="FMUS01000016">
    <property type="protein sequence ID" value="SCY79743.1"/>
    <property type="molecule type" value="Genomic_DNA"/>
</dbReference>
<evidence type="ECO:0000313" key="3">
    <source>
        <dbReference type="Proteomes" id="UP000198636"/>
    </source>
</evidence>
<dbReference type="InterPro" id="IPR036259">
    <property type="entry name" value="MFS_trans_sf"/>
</dbReference>
<evidence type="ECO:0008006" key="4">
    <source>
        <dbReference type="Google" id="ProtNLM"/>
    </source>
</evidence>
<sequence length="91" mass="10000">MKTKEHIQTSFFYGWLVVAIAALGLFFSGPGQTYSISIFINYYVDNLGWSRTLVSSYYSIATLTAGLILPIVGKAIDAKGHRKVMAFIATS</sequence>
<feature type="transmembrane region" description="Helical" evidence="1">
    <location>
        <begin position="12"/>
        <end position="44"/>
    </location>
</feature>
<reference evidence="2 3" key="1">
    <citation type="submission" date="2016-10" db="EMBL/GenBank/DDBJ databases">
        <authorList>
            <person name="de Groot N.N."/>
        </authorList>
    </citation>
    <scope>NUCLEOTIDE SEQUENCE [LARGE SCALE GENOMIC DNA]</scope>
    <source>
        <strain evidence="2 3">DSM 18978</strain>
    </source>
</reference>
<keyword evidence="1" id="KW-1133">Transmembrane helix</keyword>
<dbReference type="STRING" id="1120976.SAMN03080606_02531"/>
<dbReference type="SUPFAM" id="SSF103473">
    <property type="entry name" value="MFS general substrate transporter"/>
    <property type="match status" value="1"/>
</dbReference>
<evidence type="ECO:0000313" key="2">
    <source>
        <dbReference type="EMBL" id="SCY79743.1"/>
    </source>
</evidence>
<organism evidence="2 3">
    <name type="scientific">Alkaliphilus peptidifermentans DSM 18978</name>
    <dbReference type="NCBI Taxonomy" id="1120976"/>
    <lineage>
        <taxon>Bacteria</taxon>
        <taxon>Bacillati</taxon>
        <taxon>Bacillota</taxon>
        <taxon>Clostridia</taxon>
        <taxon>Peptostreptococcales</taxon>
        <taxon>Natronincolaceae</taxon>
        <taxon>Alkaliphilus</taxon>
    </lineage>
</organism>
<dbReference type="Proteomes" id="UP000198636">
    <property type="component" value="Unassembled WGS sequence"/>
</dbReference>
<evidence type="ECO:0000256" key="1">
    <source>
        <dbReference type="SAM" id="Phobius"/>
    </source>
</evidence>
<dbReference type="AlphaFoldDB" id="A0A1G5IUI0"/>
<keyword evidence="3" id="KW-1185">Reference proteome</keyword>